<keyword evidence="2" id="KW-1133">Transmembrane helix</keyword>
<proteinExistence type="predicted"/>
<evidence type="ECO:0000259" key="3">
    <source>
        <dbReference type="Pfam" id="PF20237"/>
    </source>
</evidence>
<name>A0A3D8SEN3_9HELO</name>
<keyword evidence="2" id="KW-0472">Membrane</keyword>
<dbReference type="PANTHER" id="PTHR34502">
    <property type="entry name" value="DUF6594 DOMAIN-CONTAINING PROTEIN-RELATED"/>
    <property type="match status" value="1"/>
</dbReference>
<feature type="transmembrane region" description="Helical" evidence="2">
    <location>
        <begin position="622"/>
        <end position="640"/>
    </location>
</feature>
<feature type="compositionally biased region" description="Low complexity" evidence="1">
    <location>
        <begin position="107"/>
        <end position="120"/>
    </location>
</feature>
<feature type="transmembrane region" description="Helical" evidence="2">
    <location>
        <begin position="556"/>
        <end position="583"/>
    </location>
</feature>
<dbReference type="Proteomes" id="UP000256645">
    <property type="component" value="Unassembled WGS sequence"/>
</dbReference>
<feature type="compositionally biased region" description="Low complexity" evidence="1">
    <location>
        <begin position="67"/>
        <end position="80"/>
    </location>
</feature>
<dbReference type="Pfam" id="PF20237">
    <property type="entry name" value="DUF6594"/>
    <property type="match status" value="1"/>
</dbReference>
<feature type="region of interest" description="Disordered" evidence="1">
    <location>
        <begin position="232"/>
        <end position="342"/>
    </location>
</feature>
<feature type="transmembrane region" description="Helical" evidence="2">
    <location>
        <begin position="589"/>
        <end position="610"/>
    </location>
</feature>
<evidence type="ECO:0000256" key="2">
    <source>
        <dbReference type="SAM" id="Phobius"/>
    </source>
</evidence>
<gene>
    <name evidence="4" type="ORF">BP6252_02385</name>
</gene>
<dbReference type="OrthoDB" id="5416037at2759"/>
<evidence type="ECO:0000256" key="1">
    <source>
        <dbReference type="SAM" id="MobiDB-lite"/>
    </source>
</evidence>
<dbReference type="EMBL" id="PDLM01000002">
    <property type="protein sequence ID" value="RDW84795.1"/>
    <property type="molecule type" value="Genomic_DNA"/>
</dbReference>
<dbReference type="AlphaFoldDB" id="A0A3D8SEN3"/>
<evidence type="ECO:0000313" key="4">
    <source>
        <dbReference type="EMBL" id="RDW84795.1"/>
    </source>
</evidence>
<keyword evidence="5" id="KW-1185">Reference proteome</keyword>
<dbReference type="InterPro" id="IPR046529">
    <property type="entry name" value="DUF6594"/>
</dbReference>
<reference evidence="4 5" key="1">
    <citation type="journal article" date="2018" name="IMA Fungus">
        <title>IMA Genome-F 9: Draft genome sequence of Annulohypoxylon stygium, Aspergillus mulundensis, Berkeleyomyces basicola (syn. Thielaviopsis basicola), Ceratocystis smalleyi, two Cercospora beticola strains, Coleophoma cylindrospora, Fusarium fracticaudum, Phialophora cf. hyalina, and Morchella septimelata.</title>
        <authorList>
            <person name="Wingfield B.D."/>
            <person name="Bills G.F."/>
            <person name="Dong Y."/>
            <person name="Huang W."/>
            <person name="Nel W.J."/>
            <person name="Swalarsk-Parry B.S."/>
            <person name="Vaghefi N."/>
            <person name="Wilken P.M."/>
            <person name="An Z."/>
            <person name="de Beer Z.W."/>
            <person name="De Vos L."/>
            <person name="Chen L."/>
            <person name="Duong T.A."/>
            <person name="Gao Y."/>
            <person name="Hammerbacher A."/>
            <person name="Kikkert J.R."/>
            <person name="Li Y."/>
            <person name="Li H."/>
            <person name="Li K."/>
            <person name="Li Q."/>
            <person name="Liu X."/>
            <person name="Ma X."/>
            <person name="Naidoo K."/>
            <person name="Pethybridge S.J."/>
            <person name="Sun J."/>
            <person name="Steenkamp E.T."/>
            <person name="van der Nest M.A."/>
            <person name="van Wyk S."/>
            <person name="Wingfield M.J."/>
            <person name="Xiong C."/>
            <person name="Yue Q."/>
            <person name="Zhang X."/>
        </authorList>
    </citation>
    <scope>NUCLEOTIDE SEQUENCE [LARGE SCALE GENOMIC DNA]</scope>
    <source>
        <strain evidence="4 5">BP6252</strain>
    </source>
</reference>
<sequence length="641" mass="69595">MSGKYIAPSVGSILETCEDEARATARFKEDDSHLDSRRSKPSHDPAMSPTKANTGKERDSNRRSHKGSSSTKHTSKSLSKNTRRTSVVSSREQPASMSHLRHRRMSASKSESSSSSSSESSGEDESRKQRTSLTTARGRLTSPSMISNLTSLTSSTNKSSGSSGSNSTVTQASISKRSSIEKRSQISDAPLSPACPDPPNVFAYLEKDSDSDDNQVELHEAVHDDHEAQWSANMIGGFPGAPLPTHLQSEIASSSASSYHGDDTFSEPAADNDTDRSTSPERSVQGRNDTAVPDTPQEMHPPTDSASAKVASQLAAAQQRQDSHANLHSFGTPDMRRGNAVLPHIPGSALSPRYINHHPQRSLPRGEKLPVTGYEQLASTLSAHGSDEANSNGESIKPMYRKFEALNHRLLLHLQDEISELEEHLHRLDTTDTQTRRMQGKIMPASRRISAQIGGELQWHKVDVLGKIGYKLAQYNQALAAFNTTQQLKAPAPTDIKQYQAYLSKERLIAENETRFLEQTNDLVFIRNENLKPPPSQADEMSVGPFSKKELPNLDLLFLDVNPGLLGVAAALAMSVLVPILTFSVIPGFIGRMTVVLLVALGLMGGLFQSGIVGRHTISKEGMICCVIYGGVMVVIAGIMS</sequence>
<feature type="domain" description="DUF6594" evidence="3">
    <location>
        <begin position="374"/>
        <end position="634"/>
    </location>
</feature>
<feature type="compositionally biased region" description="Basic and acidic residues" evidence="1">
    <location>
        <begin position="24"/>
        <end position="43"/>
    </location>
</feature>
<feature type="compositionally biased region" description="Polar residues" evidence="1">
    <location>
        <begin position="131"/>
        <end position="146"/>
    </location>
</feature>
<feature type="compositionally biased region" description="Low complexity" evidence="1">
    <location>
        <begin position="147"/>
        <end position="177"/>
    </location>
</feature>
<accession>A0A3D8SEN3</accession>
<protein>
    <recommendedName>
        <fullName evidence="3">DUF6594 domain-containing protein</fullName>
    </recommendedName>
</protein>
<organism evidence="4 5">
    <name type="scientific">Coleophoma cylindrospora</name>
    <dbReference type="NCBI Taxonomy" id="1849047"/>
    <lineage>
        <taxon>Eukaryota</taxon>
        <taxon>Fungi</taxon>
        <taxon>Dikarya</taxon>
        <taxon>Ascomycota</taxon>
        <taxon>Pezizomycotina</taxon>
        <taxon>Leotiomycetes</taxon>
        <taxon>Helotiales</taxon>
        <taxon>Dermateaceae</taxon>
        <taxon>Coleophoma</taxon>
    </lineage>
</organism>
<feature type="compositionally biased region" description="Polar residues" evidence="1">
    <location>
        <begin position="84"/>
        <end position="96"/>
    </location>
</feature>
<feature type="region of interest" description="Disordered" evidence="1">
    <location>
        <begin position="24"/>
        <end position="217"/>
    </location>
</feature>
<keyword evidence="2" id="KW-0812">Transmembrane</keyword>
<dbReference type="STRING" id="1849047.A0A3D8SEN3"/>
<comment type="caution">
    <text evidence="4">The sequence shown here is derived from an EMBL/GenBank/DDBJ whole genome shotgun (WGS) entry which is preliminary data.</text>
</comment>
<evidence type="ECO:0000313" key="5">
    <source>
        <dbReference type="Proteomes" id="UP000256645"/>
    </source>
</evidence>
<dbReference type="PANTHER" id="PTHR34502:SF6">
    <property type="entry name" value="DUF6594 DOMAIN-CONTAINING PROTEIN"/>
    <property type="match status" value="1"/>
</dbReference>
<feature type="compositionally biased region" description="Low complexity" evidence="1">
    <location>
        <begin position="305"/>
        <end position="319"/>
    </location>
</feature>